<dbReference type="CDD" id="cd09272">
    <property type="entry name" value="RNase_HI_RT_Ty1"/>
    <property type="match status" value="1"/>
</dbReference>
<sequence length="200" mass="22509">MKDLGSTRYILGMEIKRSRASKKLWLSQEKYIHKVLARFNMQDAKPVSCPLGTHFKLSTKLCSSRRGDMDDMEKVPYASAVGSLMYAMLCTRPDIAFSVSLEAILEGFMDSDMAGDVDTKKSTSGYLFTFVGGAISWQSKLQRCVELSTTEAEYIAIPDCCKQLLWLKRFFNEVGIAQDKFTILCDSQSVMYLIPASLPY</sequence>
<name>A0AAV3PKB9_LITER</name>
<reference evidence="1 2" key="1">
    <citation type="submission" date="2024-01" db="EMBL/GenBank/DDBJ databases">
        <title>The complete chloroplast genome sequence of Lithospermum erythrorhizon: insights into the phylogenetic relationship among Boraginaceae species and the maternal lineages of purple gromwells.</title>
        <authorList>
            <person name="Okada T."/>
            <person name="Watanabe K."/>
        </authorList>
    </citation>
    <scope>NUCLEOTIDE SEQUENCE [LARGE SCALE GENOMIC DNA]</scope>
</reference>
<evidence type="ECO:0000313" key="2">
    <source>
        <dbReference type="Proteomes" id="UP001454036"/>
    </source>
</evidence>
<dbReference type="Proteomes" id="UP001454036">
    <property type="component" value="Unassembled WGS sequence"/>
</dbReference>
<comment type="caution">
    <text evidence="1">The sequence shown here is derived from an EMBL/GenBank/DDBJ whole genome shotgun (WGS) entry which is preliminary data.</text>
</comment>
<dbReference type="AlphaFoldDB" id="A0AAV3PKB9"/>
<keyword evidence="2" id="KW-1185">Reference proteome</keyword>
<organism evidence="1 2">
    <name type="scientific">Lithospermum erythrorhizon</name>
    <name type="common">Purple gromwell</name>
    <name type="synonym">Lithospermum officinale var. erythrorhizon</name>
    <dbReference type="NCBI Taxonomy" id="34254"/>
    <lineage>
        <taxon>Eukaryota</taxon>
        <taxon>Viridiplantae</taxon>
        <taxon>Streptophyta</taxon>
        <taxon>Embryophyta</taxon>
        <taxon>Tracheophyta</taxon>
        <taxon>Spermatophyta</taxon>
        <taxon>Magnoliopsida</taxon>
        <taxon>eudicotyledons</taxon>
        <taxon>Gunneridae</taxon>
        <taxon>Pentapetalae</taxon>
        <taxon>asterids</taxon>
        <taxon>lamiids</taxon>
        <taxon>Boraginales</taxon>
        <taxon>Boraginaceae</taxon>
        <taxon>Boraginoideae</taxon>
        <taxon>Lithospermeae</taxon>
        <taxon>Lithospermum</taxon>
    </lineage>
</organism>
<protein>
    <recommendedName>
        <fullName evidence="3">Retrovirus-related Pol polyprotein from transposon TNT 1-94</fullName>
    </recommendedName>
</protein>
<dbReference type="PANTHER" id="PTHR11439:SF467">
    <property type="entry name" value="INTEGRASE CATALYTIC DOMAIN-CONTAINING PROTEIN"/>
    <property type="match status" value="1"/>
</dbReference>
<proteinExistence type="predicted"/>
<evidence type="ECO:0008006" key="3">
    <source>
        <dbReference type="Google" id="ProtNLM"/>
    </source>
</evidence>
<accession>A0AAV3PKB9</accession>
<evidence type="ECO:0000313" key="1">
    <source>
        <dbReference type="EMBL" id="GAA0151558.1"/>
    </source>
</evidence>
<gene>
    <name evidence="1" type="ORF">LIER_10256</name>
</gene>
<dbReference type="PANTHER" id="PTHR11439">
    <property type="entry name" value="GAG-POL-RELATED RETROTRANSPOSON"/>
    <property type="match status" value="1"/>
</dbReference>
<dbReference type="EMBL" id="BAABME010001807">
    <property type="protein sequence ID" value="GAA0151558.1"/>
    <property type="molecule type" value="Genomic_DNA"/>
</dbReference>